<dbReference type="InterPro" id="IPR020846">
    <property type="entry name" value="MFS_dom"/>
</dbReference>
<evidence type="ECO:0000256" key="2">
    <source>
        <dbReference type="ARBA" id="ARBA00006727"/>
    </source>
</evidence>
<reference evidence="6 7" key="1">
    <citation type="journal article" date="2019" name="Nat. Ecol. Evol.">
        <title>Megaphylogeny resolves global patterns of mushroom evolution.</title>
        <authorList>
            <person name="Varga T."/>
            <person name="Krizsan K."/>
            <person name="Foldi C."/>
            <person name="Dima B."/>
            <person name="Sanchez-Garcia M."/>
            <person name="Sanchez-Ramirez S."/>
            <person name="Szollosi G.J."/>
            <person name="Szarkandi J.G."/>
            <person name="Papp V."/>
            <person name="Albert L."/>
            <person name="Andreopoulos W."/>
            <person name="Angelini C."/>
            <person name="Antonin V."/>
            <person name="Barry K.W."/>
            <person name="Bougher N.L."/>
            <person name="Buchanan P."/>
            <person name="Buyck B."/>
            <person name="Bense V."/>
            <person name="Catcheside P."/>
            <person name="Chovatia M."/>
            <person name="Cooper J."/>
            <person name="Damon W."/>
            <person name="Desjardin D."/>
            <person name="Finy P."/>
            <person name="Geml J."/>
            <person name="Haridas S."/>
            <person name="Hughes K."/>
            <person name="Justo A."/>
            <person name="Karasinski D."/>
            <person name="Kautmanova I."/>
            <person name="Kiss B."/>
            <person name="Kocsube S."/>
            <person name="Kotiranta H."/>
            <person name="LaButti K.M."/>
            <person name="Lechner B.E."/>
            <person name="Liimatainen K."/>
            <person name="Lipzen A."/>
            <person name="Lukacs Z."/>
            <person name="Mihaltcheva S."/>
            <person name="Morgado L.N."/>
            <person name="Niskanen T."/>
            <person name="Noordeloos M.E."/>
            <person name="Ohm R.A."/>
            <person name="Ortiz-Santana B."/>
            <person name="Ovrebo C."/>
            <person name="Racz N."/>
            <person name="Riley R."/>
            <person name="Savchenko A."/>
            <person name="Shiryaev A."/>
            <person name="Soop K."/>
            <person name="Spirin V."/>
            <person name="Szebenyi C."/>
            <person name="Tomsovsky M."/>
            <person name="Tulloss R.E."/>
            <person name="Uehling J."/>
            <person name="Grigoriev I.V."/>
            <person name="Vagvolgyi C."/>
            <person name="Papp T."/>
            <person name="Martin F.M."/>
            <person name="Miettinen O."/>
            <person name="Hibbett D.S."/>
            <person name="Nagy L.G."/>
        </authorList>
    </citation>
    <scope>NUCLEOTIDE SEQUENCE [LARGE SCALE GENOMIC DNA]</scope>
    <source>
        <strain evidence="6 7">CBS 309.79</strain>
    </source>
</reference>
<feature type="transmembrane region" description="Helical" evidence="4">
    <location>
        <begin position="449"/>
        <end position="470"/>
    </location>
</feature>
<comment type="subcellular location">
    <subcellularLocation>
        <location evidence="1">Membrane</location>
        <topology evidence="1">Multi-pass membrane protein</topology>
    </subcellularLocation>
</comment>
<feature type="transmembrane region" description="Helical" evidence="4">
    <location>
        <begin position="226"/>
        <end position="249"/>
    </location>
</feature>
<feature type="domain" description="Major facilitator superfamily (MFS) profile" evidence="5">
    <location>
        <begin position="71"/>
        <end position="474"/>
    </location>
</feature>
<dbReference type="PANTHER" id="PTHR11360">
    <property type="entry name" value="MONOCARBOXYLATE TRANSPORTER"/>
    <property type="match status" value="1"/>
</dbReference>
<feature type="compositionally biased region" description="Polar residues" evidence="3">
    <location>
        <begin position="34"/>
        <end position="49"/>
    </location>
</feature>
<evidence type="ECO:0000259" key="5">
    <source>
        <dbReference type="PROSITE" id="PS50850"/>
    </source>
</evidence>
<name>A0A5C3Q918_9AGAR</name>
<feature type="transmembrane region" description="Helical" evidence="4">
    <location>
        <begin position="165"/>
        <end position="186"/>
    </location>
</feature>
<keyword evidence="4" id="KW-1133">Transmembrane helix</keyword>
<dbReference type="Gene3D" id="1.20.1250.20">
    <property type="entry name" value="MFS general substrate transporter like domains"/>
    <property type="match status" value="2"/>
</dbReference>
<comment type="similarity">
    <text evidence="2">Belongs to the major facilitator superfamily. Monocarboxylate porter (TC 2.A.1.13) family.</text>
</comment>
<dbReference type="InterPro" id="IPR050327">
    <property type="entry name" value="Proton-linked_MCT"/>
</dbReference>
<keyword evidence="4" id="KW-0472">Membrane</keyword>
<feature type="region of interest" description="Disordered" evidence="3">
    <location>
        <begin position="23"/>
        <end position="55"/>
    </location>
</feature>
<evidence type="ECO:0000256" key="1">
    <source>
        <dbReference type="ARBA" id="ARBA00004141"/>
    </source>
</evidence>
<dbReference type="SUPFAM" id="SSF103473">
    <property type="entry name" value="MFS general substrate transporter"/>
    <property type="match status" value="1"/>
</dbReference>
<evidence type="ECO:0000313" key="7">
    <source>
        <dbReference type="Proteomes" id="UP000305067"/>
    </source>
</evidence>
<feature type="transmembrane region" description="Helical" evidence="4">
    <location>
        <begin position="280"/>
        <end position="302"/>
    </location>
</feature>
<feature type="transmembrane region" description="Helical" evidence="4">
    <location>
        <begin position="141"/>
        <end position="159"/>
    </location>
</feature>
<feature type="transmembrane region" description="Helical" evidence="4">
    <location>
        <begin position="403"/>
        <end position="429"/>
    </location>
</feature>
<feature type="transmembrane region" description="Helical" evidence="4">
    <location>
        <begin position="314"/>
        <end position="334"/>
    </location>
</feature>
<dbReference type="OrthoDB" id="2213137at2759"/>
<dbReference type="EMBL" id="ML178842">
    <property type="protein sequence ID" value="TFK98066.1"/>
    <property type="molecule type" value="Genomic_DNA"/>
</dbReference>
<dbReference type="InterPro" id="IPR036259">
    <property type="entry name" value="MFS_trans_sf"/>
</dbReference>
<feature type="transmembrane region" description="Helical" evidence="4">
    <location>
        <begin position="198"/>
        <end position="220"/>
    </location>
</feature>
<dbReference type="PROSITE" id="PS50850">
    <property type="entry name" value="MFS"/>
    <property type="match status" value="1"/>
</dbReference>
<keyword evidence="7" id="KW-1185">Reference proteome</keyword>
<evidence type="ECO:0000313" key="6">
    <source>
        <dbReference type="EMBL" id="TFK98066.1"/>
    </source>
</evidence>
<feature type="transmembrane region" description="Helical" evidence="4">
    <location>
        <begin position="106"/>
        <end position="129"/>
    </location>
</feature>
<dbReference type="GO" id="GO:0022857">
    <property type="term" value="F:transmembrane transporter activity"/>
    <property type="evidence" value="ECO:0007669"/>
    <property type="project" value="InterPro"/>
</dbReference>
<feature type="transmembrane region" description="Helical" evidence="4">
    <location>
        <begin position="371"/>
        <end position="391"/>
    </location>
</feature>
<dbReference type="GO" id="GO:0016020">
    <property type="term" value="C:membrane"/>
    <property type="evidence" value="ECO:0007669"/>
    <property type="project" value="UniProtKB-SubCell"/>
</dbReference>
<accession>A0A5C3Q918</accession>
<protein>
    <submittedName>
        <fullName evidence="6">Major facilitator superfamily domain-containing protein</fullName>
    </submittedName>
</protein>
<dbReference type="AlphaFoldDB" id="A0A5C3Q918"/>
<feature type="transmembrane region" description="Helical" evidence="4">
    <location>
        <begin position="346"/>
        <end position="365"/>
    </location>
</feature>
<feature type="transmembrane region" description="Helical" evidence="4">
    <location>
        <begin position="67"/>
        <end position="86"/>
    </location>
</feature>
<dbReference type="Pfam" id="PF07690">
    <property type="entry name" value="MFS_1"/>
    <property type="match status" value="1"/>
</dbReference>
<proteinExistence type="inferred from homology"/>
<dbReference type="InterPro" id="IPR011701">
    <property type="entry name" value="MFS"/>
</dbReference>
<evidence type="ECO:0000256" key="3">
    <source>
        <dbReference type="SAM" id="MobiDB-lite"/>
    </source>
</evidence>
<gene>
    <name evidence="6" type="ORF">BDV98DRAFT_596079</name>
</gene>
<dbReference type="PANTHER" id="PTHR11360:SF287">
    <property type="entry name" value="MFS MONOCARBOXYLATE TRANSPORTER"/>
    <property type="match status" value="1"/>
</dbReference>
<evidence type="ECO:0000256" key="4">
    <source>
        <dbReference type="SAM" id="Phobius"/>
    </source>
</evidence>
<organism evidence="6 7">
    <name type="scientific">Pterulicium gracile</name>
    <dbReference type="NCBI Taxonomy" id="1884261"/>
    <lineage>
        <taxon>Eukaryota</taxon>
        <taxon>Fungi</taxon>
        <taxon>Dikarya</taxon>
        <taxon>Basidiomycota</taxon>
        <taxon>Agaricomycotina</taxon>
        <taxon>Agaricomycetes</taxon>
        <taxon>Agaricomycetidae</taxon>
        <taxon>Agaricales</taxon>
        <taxon>Pleurotineae</taxon>
        <taxon>Pterulaceae</taxon>
        <taxon>Pterulicium</taxon>
    </lineage>
</organism>
<keyword evidence="4" id="KW-0812">Transmembrane</keyword>
<sequence>MNQVPVELVEIVHAKAGSSSTAINRADDSRLDDTPQSQTRPWDAQSSVTGAEDPQSGIAELPPGYQAWRFCFSALALEILIWGWNYSYGVFQDYYLKHEPFNQAPVTLISAIGTSSTAIQYMESILIIALCQRYPRLVKPAMWIALATCVLAMLISSFATQVWQLVLLQGIVFGLAGGVLYVPIIMWLSEWFVERRGLAGGIIFGGSGIGGFVFPLLIGACLNNVGYAWTIRIFAAVLGVGCSICLIGINARVPVRGVVAAPRPQKSYVSALRDLAKNPLILWMGAANAVQALGYFPVSVFLLNYTSTVTSSPVSPTVALACFNAASVVCYVIFGRICDSYPYPAVMLFSGIGSALGAFLLWGFATNVGLVFAFAIVFGGLSGGFSGVWPATATQIAGSNHEYISYAFGTFGLVKGLGAIVGPIIAAGLRDESKAASSSLYGAFGFRSMEMFVGSMASATAAFSVGVAIVSKSQRKKGN</sequence>
<dbReference type="Proteomes" id="UP000305067">
    <property type="component" value="Unassembled WGS sequence"/>
</dbReference>